<name>A0ABP0YUN1_9ROSI</name>
<evidence type="ECO:0000313" key="3">
    <source>
        <dbReference type="Proteomes" id="UP001642487"/>
    </source>
</evidence>
<protein>
    <submittedName>
        <fullName evidence="2">Uncharacterized protein</fullName>
    </submittedName>
</protein>
<proteinExistence type="predicted"/>
<feature type="non-terminal residue" evidence="2">
    <location>
        <position position="53"/>
    </location>
</feature>
<dbReference type="Proteomes" id="UP001642487">
    <property type="component" value="Chromosome 6"/>
</dbReference>
<sequence length="53" mass="5762">MPSPVIVVHVGLGRPLVDFPVSLFLSVLPVFLAASSQYYVHLKFAAVSRIPLL</sequence>
<dbReference type="EMBL" id="OZ021740">
    <property type="protein sequence ID" value="CAK9324054.1"/>
    <property type="molecule type" value="Genomic_DNA"/>
</dbReference>
<evidence type="ECO:0000313" key="2">
    <source>
        <dbReference type="EMBL" id="CAK9324054.1"/>
    </source>
</evidence>
<keyword evidence="3" id="KW-1185">Reference proteome</keyword>
<keyword evidence="1" id="KW-1133">Transmembrane helix</keyword>
<accession>A0ABP0YUN1</accession>
<keyword evidence="1" id="KW-0472">Membrane</keyword>
<feature type="transmembrane region" description="Helical" evidence="1">
    <location>
        <begin position="20"/>
        <end position="40"/>
    </location>
</feature>
<reference evidence="2 3" key="1">
    <citation type="submission" date="2024-03" db="EMBL/GenBank/DDBJ databases">
        <authorList>
            <person name="Gkanogiannis A."/>
            <person name="Becerra Lopez-Lavalle L."/>
        </authorList>
    </citation>
    <scope>NUCLEOTIDE SEQUENCE [LARGE SCALE GENOMIC DNA]</scope>
</reference>
<keyword evidence="1" id="KW-0812">Transmembrane</keyword>
<organism evidence="2 3">
    <name type="scientific">Citrullus colocynthis</name>
    <name type="common">colocynth</name>
    <dbReference type="NCBI Taxonomy" id="252529"/>
    <lineage>
        <taxon>Eukaryota</taxon>
        <taxon>Viridiplantae</taxon>
        <taxon>Streptophyta</taxon>
        <taxon>Embryophyta</taxon>
        <taxon>Tracheophyta</taxon>
        <taxon>Spermatophyta</taxon>
        <taxon>Magnoliopsida</taxon>
        <taxon>eudicotyledons</taxon>
        <taxon>Gunneridae</taxon>
        <taxon>Pentapetalae</taxon>
        <taxon>rosids</taxon>
        <taxon>fabids</taxon>
        <taxon>Cucurbitales</taxon>
        <taxon>Cucurbitaceae</taxon>
        <taxon>Benincaseae</taxon>
        <taxon>Citrullus</taxon>
    </lineage>
</organism>
<gene>
    <name evidence="2" type="ORF">CITCOLO1_LOCUS16271</name>
</gene>
<evidence type="ECO:0000256" key="1">
    <source>
        <dbReference type="SAM" id="Phobius"/>
    </source>
</evidence>